<evidence type="ECO:0000256" key="2">
    <source>
        <dbReference type="ARBA" id="ARBA00022679"/>
    </source>
</evidence>
<dbReference type="GO" id="GO:0008146">
    <property type="term" value="F:sulfotransferase activity"/>
    <property type="evidence" value="ECO:0007669"/>
    <property type="project" value="InterPro"/>
</dbReference>
<evidence type="ECO:0000256" key="1">
    <source>
        <dbReference type="ARBA" id="ARBA00005771"/>
    </source>
</evidence>
<dbReference type="RefSeq" id="WP_136945724.1">
    <property type="nucleotide sequence ID" value="NZ_SWFM01000001.1"/>
</dbReference>
<sequence>MHNQLPPFLMTSVPKSGTYLLYQILTGMPEISSDRTSFKRFFTNSLVPEDYLADHKNRLTLLSPNEFGLGHIRYSQEYVQLLQHLQMKHIFIHRDPRDVCISLSYYIKEKWKTHPLHNDFNITYQSDKERHLAIINGVSGKWPSFDKYFFLYYKWLLHEETHHVSYEELMINEESREKAIKKIIQFLWKDLTPPTSKSEMYSKILSNLNPSSSNTFRSGKIGGWRKEFDNEIKHAFKEEANHLLLTFGYESTSNW</sequence>
<dbReference type="Proteomes" id="UP000310541">
    <property type="component" value="Unassembled WGS sequence"/>
</dbReference>
<dbReference type="InterPro" id="IPR000863">
    <property type="entry name" value="Sulfotransferase_dom"/>
</dbReference>
<dbReference type="PANTHER" id="PTHR11783">
    <property type="entry name" value="SULFOTRANSFERASE SULT"/>
    <property type="match status" value="1"/>
</dbReference>
<comment type="similarity">
    <text evidence="1">Belongs to the sulfotransferase 1 family.</text>
</comment>
<dbReference type="Gene3D" id="3.40.50.300">
    <property type="entry name" value="P-loop containing nucleotide triphosphate hydrolases"/>
    <property type="match status" value="1"/>
</dbReference>
<proteinExistence type="inferred from homology"/>
<protein>
    <submittedName>
        <fullName evidence="4">Sulfotransferase domain-containing protein</fullName>
    </submittedName>
</protein>
<feature type="domain" description="Sulfotransferase" evidence="3">
    <location>
        <begin position="7"/>
        <end position="238"/>
    </location>
</feature>
<organism evidence="4 5">
    <name type="scientific">Guptibacillus hwajinpoensis</name>
    <dbReference type="NCBI Taxonomy" id="208199"/>
    <lineage>
        <taxon>Bacteria</taxon>
        <taxon>Bacillati</taxon>
        <taxon>Bacillota</taxon>
        <taxon>Bacilli</taxon>
        <taxon>Bacillales</taxon>
        <taxon>Guptibacillaceae</taxon>
        <taxon>Guptibacillus</taxon>
    </lineage>
</organism>
<comment type="caution">
    <text evidence="4">The sequence shown here is derived from an EMBL/GenBank/DDBJ whole genome shotgun (WGS) entry which is preliminary data.</text>
</comment>
<gene>
    <name evidence="4" type="ORF">FBF83_03460</name>
</gene>
<accession>A0A4U1MMD2</accession>
<keyword evidence="2 4" id="KW-0808">Transferase</keyword>
<dbReference type="SUPFAM" id="SSF52540">
    <property type="entry name" value="P-loop containing nucleoside triphosphate hydrolases"/>
    <property type="match status" value="1"/>
</dbReference>
<dbReference type="Pfam" id="PF00685">
    <property type="entry name" value="Sulfotransfer_1"/>
    <property type="match status" value="1"/>
</dbReference>
<name>A0A4U1MMD2_9BACL</name>
<evidence type="ECO:0000313" key="5">
    <source>
        <dbReference type="Proteomes" id="UP000310541"/>
    </source>
</evidence>
<evidence type="ECO:0000259" key="3">
    <source>
        <dbReference type="Pfam" id="PF00685"/>
    </source>
</evidence>
<dbReference type="OrthoDB" id="570215at2"/>
<dbReference type="AlphaFoldDB" id="A0A4U1MMD2"/>
<dbReference type="InterPro" id="IPR027417">
    <property type="entry name" value="P-loop_NTPase"/>
</dbReference>
<dbReference type="EMBL" id="SWFM01000001">
    <property type="protein sequence ID" value="TKD71871.1"/>
    <property type="molecule type" value="Genomic_DNA"/>
</dbReference>
<evidence type="ECO:0000313" key="4">
    <source>
        <dbReference type="EMBL" id="TKD71871.1"/>
    </source>
</evidence>
<reference evidence="4 5" key="1">
    <citation type="submission" date="2019-04" db="EMBL/GenBank/DDBJ databases">
        <title>Genome sequence of Bacillus hwajinpoensis strain Y2.</title>
        <authorList>
            <person name="Fair J.L."/>
            <person name="Maclea K.S."/>
        </authorList>
    </citation>
    <scope>NUCLEOTIDE SEQUENCE [LARGE SCALE GENOMIC DNA]</scope>
    <source>
        <strain evidence="4 5">Y2</strain>
    </source>
</reference>